<dbReference type="EMBL" id="JANBUP010002180">
    <property type="protein sequence ID" value="KAJ2801488.1"/>
    <property type="molecule type" value="Genomic_DNA"/>
</dbReference>
<organism evidence="1 2">
    <name type="scientific">Coemansia furcata</name>
    <dbReference type="NCBI Taxonomy" id="417177"/>
    <lineage>
        <taxon>Eukaryota</taxon>
        <taxon>Fungi</taxon>
        <taxon>Fungi incertae sedis</taxon>
        <taxon>Zoopagomycota</taxon>
        <taxon>Kickxellomycotina</taxon>
        <taxon>Kickxellomycetes</taxon>
        <taxon>Kickxellales</taxon>
        <taxon>Kickxellaceae</taxon>
        <taxon>Coemansia</taxon>
    </lineage>
</organism>
<dbReference type="Proteomes" id="UP001140096">
    <property type="component" value="Unassembled WGS sequence"/>
</dbReference>
<name>A0ACC1L5P5_9FUNG</name>
<sequence length="665" mass="72380">GLIRMLHLNDEPRLTGGPLAVGADEQNTPIWKVLVFDSFCRDIVSTILRVNDLRDNGITVHMLLEAQRTSIPDVPAVYFIQPKPENIKRLAEDLARDLYELYYVNFSSSLPRTLLEEFAVQTAASGSSHQIAQVYDQYLNFLCPEENMFSLHFPNTFESIHSPSMTDTAISGLIDRIVSALFSVLLTLKCVPTICAPRGNAAEMVATRLDARLREHIMNSRQNLFAEGVEDIVAQSRRPVLVLLDRDIDLGSMLMHSWTYQALIHDLYNIKLNQIAITQTDDSGRKAKKTYDLSVSDAFWANSAALPFPEVAIGIDEASNAFRREADEITRMGGVGSLDEVSGLDMGASTKQLQRAITSLPELTARKASIDMHMNIATSLLDSIKDRQLDVLFQMEEQMGRQTKATIIEAINDPEKKDLQDKLRLFVLFMLANEGLRQSDIDECEAALRAAGCDMAPLEYIHKLRSLSMMSSSIASPSVGTGSTGGGPGGSSDLLGKFSSISNRLAGFTDSSSLGSIFSGVRNLLPSRKQLPIARIVESAMAGKPAGASGIRSSVATAGGIGGGASRMFEDFVHFDPKQARRGNLAGSNATAGPRSQAANEGGSAQEAIVFVVGGGNYIEYQNLMEFAQRSTPRKHIVYGSTDIVNASDFLAQLTRLNQSATSSK</sequence>
<reference evidence="1" key="1">
    <citation type="submission" date="2022-07" db="EMBL/GenBank/DDBJ databases">
        <title>Phylogenomic reconstructions and comparative analyses of Kickxellomycotina fungi.</title>
        <authorList>
            <person name="Reynolds N.K."/>
            <person name="Stajich J.E."/>
            <person name="Barry K."/>
            <person name="Grigoriev I.V."/>
            <person name="Crous P."/>
            <person name="Smith M.E."/>
        </authorList>
    </citation>
    <scope>NUCLEOTIDE SEQUENCE</scope>
    <source>
        <strain evidence="1">CBS 102833</strain>
    </source>
</reference>
<protein>
    <submittedName>
        <fullName evidence="1">Vesicle trafficking between the ER and Golgi</fullName>
    </submittedName>
</protein>
<proteinExistence type="predicted"/>
<comment type="caution">
    <text evidence="1">The sequence shown here is derived from an EMBL/GenBank/DDBJ whole genome shotgun (WGS) entry which is preliminary data.</text>
</comment>
<evidence type="ECO:0000313" key="1">
    <source>
        <dbReference type="EMBL" id="KAJ2801488.1"/>
    </source>
</evidence>
<keyword evidence="2" id="KW-1185">Reference proteome</keyword>
<feature type="non-terminal residue" evidence="1">
    <location>
        <position position="1"/>
    </location>
</feature>
<accession>A0ACC1L5P5</accession>
<gene>
    <name evidence="1" type="primary">SLY1</name>
    <name evidence="1" type="ORF">H4S07_004923</name>
</gene>
<evidence type="ECO:0000313" key="2">
    <source>
        <dbReference type="Proteomes" id="UP001140096"/>
    </source>
</evidence>